<evidence type="ECO:0000256" key="3">
    <source>
        <dbReference type="ARBA" id="ARBA00007837"/>
    </source>
</evidence>
<comment type="cofactor">
    <cofactor evidence="1">
        <name>Mg(2+)</name>
        <dbReference type="ChEBI" id="CHEBI:18420"/>
    </cofactor>
</comment>
<comment type="similarity">
    <text evidence="3">Belongs to the PEP-utilizing enzyme family.</text>
</comment>
<evidence type="ECO:0000256" key="13">
    <source>
        <dbReference type="ARBA" id="ARBA00022946"/>
    </source>
</evidence>
<evidence type="ECO:0000256" key="1">
    <source>
        <dbReference type="ARBA" id="ARBA00001946"/>
    </source>
</evidence>
<keyword evidence="14" id="KW-0119">Carbohydrate metabolism</keyword>
<dbReference type="InterPro" id="IPR002192">
    <property type="entry name" value="PPDK_AMP/ATP-bd"/>
</dbReference>
<evidence type="ECO:0000256" key="8">
    <source>
        <dbReference type="ARBA" id="ARBA00022723"/>
    </source>
</evidence>
<keyword evidence="6" id="KW-0934">Plastid</keyword>
<dbReference type="EMBL" id="WJXA01000012">
    <property type="protein sequence ID" value="KAF7123383.1"/>
    <property type="molecule type" value="Genomic_DNA"/>
</dbReference>
<keyword evidence="12" id="KW-0460">Magnesium</keyword>
<dbReference type="Pfam" id="PF23229">
    <property type="entry name" value="DUF7067"/>
    <property type="match status" value="3"/>
</dbReference>
<dbReference type="SUPFAM" id="SSF56059">
    <property type="entry name" value="Glutathione synthetase ATP-binding domain-like"/>
    <property type="match status" value="1"/>
</dbReference>
<dbReference type="Proteomes" id="UP000626092">
    <property type="component" value="Unassembled WGS sequence"/>
</dbReference>
<comment type="caution">
    <text evidence="20">The sequence shown here is derived from an EMBL/GenBank/DDBJ whole genome shotgun (WGS) entry which is preliminary data.</text>
</comment>
<dbReference type="GO" id="GO:0005524">
    <property type="term" value="F:ATP binding"/>
    <property type="evidence" value="ECO:0007669"/>
    <property type="project" value="UniProtKB-KW"/>
</dbReference>
<name>A0A834G241_RHOSS</name>
<evidence type="ECO:0000256" key="11">
    <source>
        <dbReference type="ARBA" id="ARBA00022840"/>
    </source>
</evidence>
<keyword evidence="11" id="KW-0067">ATP-binding</keyword>
<keyword evidence="9" id="KW-0547">Nucleotide-binding</keyword>
<evidence type="ECO:0000256" key="15">
    <source>
        <dbReference type="ARBA" id="ARBA00066331"/>
    </source>
</evidence>
<dbReference type="OrthoDB" id="6123450at2759"/>
<evidence type="ECO:0000256" key="7">
    <source>
        <dbReference type="ARBA" id="ARBA00022679"/>
    </source>
</evidence>
<keyword evidence="21" id="KW-1185">Reference proteome</keyword>
<keyword evidence="8" id="KW-0479">Metal-binding</keyword>
<dbReference type="FunFam" id="3.30.1490.20:FF:000033">
    <property type="entry name" value="alpha-glucan water dikinase, chloroplastic isoform X2"/>
    <property type="match status" value="1"/>
</dbReference>
<dbReference type="PANTHER" id="PTHR46999">
    <property type="entry name" value="ALPHA-GLUCAN WATER DIKINASE 1, CHLOROPLASTIC-RELATED"/>
    <property type="match status" value="1"/>
</dbReference>
<feature type="domain" description="Pyruvate phosphate dikinase AMP/ATP-binding" evidence="16">
    <location>
        <begin position="1379"/>
        <end position="1581"/>
    </location>
</feature>
<keyword evidence="7" id="KW-0808">Transferase</keyword>
<dbReference type="Pfam" id="PF22973">
    <property type="entry name" value="GWD1_pHisD"/>
    <property type="match status" value="1"/>
</dbReference>
<dbReference type="EC" id="2.7.9.4" evidence="15"/>
<feature type="domain" description="Alpha-glucan water dikinase phosphohistidine-like" evidence="17">
    <location>
        <begin position="1128"/>
        <end position="1233"/>
    </location>
</feature>
<feature type="domain" description="Alpha-glucan water dikinase-like N-terminal Ig-like" evidence="18">
    <location>
        <begin position="499"/>
        <end position="616"/>
    </location>
</feature>
<evidence type="ECO:0000256" key="10">
    <source>
        <dbReference type="ARBA" id="ARBA00022777"/>
    </source>
</evidence>
<evidence type="ECO:0000256" key="9">
    <source>
        <dbReference type="ARBA" id="ARBA00022741"/>
    </source>
</evidence>
<evidence type="ECO:0000313" key="20">
    <source>
        <dbReference type="EMBL" id="KAF7123383.1"/>
    </source>
</evidence>
<dbReference type="GO" id="GO:0050521">
    <property type="term" value="F:alpha-glucan, water dikinase activity"/>
    <property type="evidence" value="ECO:0007669"/>
    <property type="project" value="UniProtKB-EC"/>
</dbReference>
<keyword evidence="5" id="KW-0150">Chloroplast</keyword>
<evidence type="ECO:0000256" key="2">
    <source>
        <dbReference type="ARBA" id="ARBA00004229"/>
    </source>
</evidence>
<dbReference type="Gene3D" id="3.30.470.20">
    <property type="entry name" value="ATP-grasp fold, B domain"/>
    <property type="match status" value="1"/>
</dbReference>
<evidence type="ECO:0000313" key="21">
    <source>
        <dbReference type="Proteomes" id="UP000626092"/>
    </source>
</evidence>
<dbReference type="InterPro" id="IPR054481">
    <property type="entry name" value="GWD1_pHisD"/>
</dbReference>
<evidence type="ECO:0000256" key="4">
    <source>
        <dbReference type="ARBA" id="ARBA00011738"/>
    </source>
</evidence>
<evidence type="ECO:0000256" key="12">
    <source>
        <dbReference type="ARBA" id="ARBA00022842"/>
    </source>
</evidence>
<protein>
    <recommendedName>
        <fullName evidence="15">alpha-glucan, water dikinase</fullName>
        <ecNumber evidence="15">2.7.9.4</ecNumber>
    </recommendedName>
</protein>
<keyword evidence="13" id="KW-0809">Transit peptide</keyword>
<dbReference type="InterPro" id="IPR055495">
    <property type="entry name" value="CWD_DUF7067"/>
</dbReference>
<dbReference type="GO" id="GO:0046872">
    <property type="term" value="F:metal ion binding"/>
    <property type="evidence" value="ECO:0007669"/>
    <property type="project" value="UniProtKB-KW"/>
</dbReference>
<comment type="subunit">
    <text evidence="4">Homodimer.</text>
</comment>
<evidence type="ECO:0000259" key="18">
    <source>
        <dbReference type="Pfam" id="PF23166"/>
    </source>
</evidence>
<dbReference type="Pfam" id="PF01326">
    <property type="entry name" value="PPDK_N"/>
    <property type="match status" value="1"/>
</dbReference>
<dbReference type="GO" id="GO:0009507">
    <property type="term" value="C:chloroplast"/>
    <property type="evidence" value="ECO:0007669"/>
    <property type="project" value="UniProtKB-SubCell"/>
</dbReference>
<dbReference type="Pfam" id="PF23166">
    <property type="entry name" value="Ig_N_CWD1"/>
    <property type="match status" value="2"/>
</dbReference>
<evidence type="ECO:0000259" key="19">
    <source>
        <dbReference type="Pfam" id="PF23229"/>
    </source>
</evidence>
<dbReference type="Gene3D" id="3.30.1490.20">
    <property type="entry name" value="ATP-grasp fold, A domain"/>
    <property type="match status" value="1"/>
</dbReference>
<feature type="domain" description="DUF7067" evidence="19">
    <location>
        <begin position="319"/>
        <end position="349"/>
    </location>
</feature>
<feature type="domain" description="DUF7067" evidence="19">
    <location>
        <begin position="369"/>
        <end position="424"/>
    </location>
</feature>
<comment type="subcellular location">
    <subcellularLocation>
        <location evidence="2">Plastid</location>
        <location evidence="2">Chloroplast</location>
    </subcellularLocation>
</comment>
<accession>A0A834G241</accession>
<evidence type="ECO:0000256" key="14">
    <source>
        <dbReference type="ARBA" id="ARBA00023277"/>
    </source>
</evidence>
<sequence>MSSSIGHNLPHQSFLAPTALEHRIKINPCCISGRNNLFQAQAYSRLRKSPTGTKFWGNTLNVGRVKLPMRTHRVGSVFPRAVLATGPASEQLAGKFNLEGNITLQVDVSAPTPGSTSQINIQVTNGSGPLLLHWGAIRNINEKWVLPTRHPEGTKVYKNQALRTPFVKTGSDSFLKLEIDDPSIQAIEFVIFDEQHYKWFKNDGENFHVKLPVRNELIQPISVPEDLVQIQAYIRWERKGKPMYTPEQEKASQGHCVVKSYGYTRDGVRQMESVEKFGNVELPNSVDGQLDNNETLCKYVLLAKYRLGLHVAILGESIQEEYEAARQELMEEVARGTSIQDLRVRLTNKNNTSASKEQLLSETKSQITEDLVQIQAYIRWEKAGKPIYSPDQQLKEFEEARKELQIELDNGTSIDGIWKKIMKGEIQTKVTKQRGKKKYFTVERIQRKKRDLMELLNKHSSGLVEEKISPVSAKPKVLSTIERFAQEKQEQGGGPITNKKIFRLADKELLVLVMKTAGKTKVQLATDIEEPVTLHWALSKQPGEWLVPPPTILPPGSASLDKACETQFVSISDDQTCKVQSLEIEIEDDGFVGMPFVLLSDGKWIKNDRSDFYVEFSAETKQAQKDAGDGRGTAKFLLDKIADRESEAQKSFMHRFNIAADLVDEAKDAGELGFAGILVWMRFMATRQLIWNKNYNVKPREISRAQDRLTDLLQKVYGTHPQHRELLRMILSTVGRGGEGDVGQRIRDEILVIQRNNDCKGGMMEEWHQKLHNNTSPDDVVICQALIDYIKSDFDVSVYWKTLKENGITKERLLSYDRGIHSEPKFRRDQKDSLLRDLGNYMRTLKVGSLNFSVREDYWNGVLKHALLLICEDIYGGLKHAKLSELCSYPQSAVHSGADLESAISNCMGYRAEGQGFMVGVQINPISGLPSGFPELLQFVLEHVEDKNVEALLEGLLEAREEIRPLLFKRNDRLRDLLFLDIALDSSIRTAVERGYEELNRAKPEKIIYFITLVLENLALSSDENEDLLYCLKGWNQALSMLKNGESHWALYAKSVLDRSRLALANKAERYHHLLQPSAQYLGSRLGVDQWAVNIFTEEIIRAGSAASLSSLLNRLDPILRETANLGSWQVISPVEAVGYVVVVDELLAVQNKSYAQPTILVAKSVKGEEEIPDGAVAVLTPDMPDVLSHVSVRARNCKICFATCFDPNILADLQANEGKLLQLKPTSADVVKVEGNLTSSSSANFKEGPLPSLKLVRKRFGGKYAISSEEFTNEMVGAKSRNIAYLKGKVPSWVEVPTSIALPFGVFEKVLSDGLNQKVAEKLQFLKKKLEGDVSALGEIRKTVLELVAPSQLVQELKNKMQSSGMPWPGDEGQQRWEQAWMAIKKVWASKWNERAYFSTRKVKLDHDYLCMAVLVQEIINADYAFVIHTTNPSSEDSSEIYVEVVKGLGETLVGAYPGRALSFVCKKSDLNSPQVLGYPSKPIGLFIRRSIIFRSDSNGEDLEGYAGAGLYDSVAMDEEEKVVLDYSSDPLIMDAKFRQSILSSIARAGSAIEELYGSPQDIEGVVRDGKIYVVQTRPQM</sequence>
<feature type="domain" description="Alpha-glucan water dikinase-like N-terminal Ig-like" evidence="18">
    <location>
        <begin position="93"/>
        <end position="211"/>
    </location>
</feature>
<dbReference type="InterPro" id="IPR013815">
    <property type="entry name" value="ATP_grasp_subdomain_1"/>
</dbReference>
<organism evidence="20 21">
    <name type="scientific">Rhododendron simsii</name>
    <name type="common">Sims's rhododendron</name>
    <dbReference type="NCBI Taxonomy" id="118357"/>
    <lineage>
        <taxon>Eukaryota</taxon>
        <taxon>Viridiplantae</taxon>
        <taxon>Streptophyta</taxon>
        <taxon>Embryophyta</taxon>
        <taxon>Tracheophyta</taxon>
        <taxon>Spermatophyta</taxon>
        <taxon>Magnoliopsida</taxon>
        <taxon>eudicotyledons</taxon>
        <taxon>Gunneridae</taxon>
        <taxon>Pentapetalae</taxon>
        <taxon>asterids</taxon>
        <taxon>Ericales</taxon>
        <taxon>Ericaceae</taxon>
        <taxon>Ericoideae</taxon>
        <taxon>Rhodoreae</taxon>
        <taxon>Rhododendron</taxon>
    </lineage>
</organism>
<reference evidence="20" key="1">
    <citation type="submission" date="2019-11" db="EMBL/GenBank/DDBJ databases">
        <authorList>
            <person name="Liu Y."/>
            <person name="Hou J."/>
            <person name="Li T.-Q."/>
            <person name="Guan C.-H."/>
            <person name="Wu X."/>
            <person name="Wu H.-Z."/>
            <person name="Ling F."/>
            <person name="Zhang R."/>
            <person name="Shi X.-G."/>
            <person name="Ren J.-P."/>
            <person name="Chen E.-F."/>
            <person name="Sun J.-M."/>
        </authorList>
    </citation>
    <scope>NUCLEOTIDE SEQUENCE</scope>
    <source>
        <strain evidence="20">Adult_tree_wgs_1</strain>
        <tissue evidence="20">Leaves</tissue>
    </source>
</reference>
<keyword evidence="10" id="KW-0418">Kinase</keyword>
<evidence type="ECO:0000256" key="6">
    <source>
        <dbReference type="ARBA" id="ARBA00022640"/>
    </source>
</evidence>
<evidence type="ECO:0000259" key="17">
    <source>
        <dbReference type="Pfam" id="PF22973"/>
    </source>
</evidence>
<dbReference type="PANTHER" id="PTHR46999:SF1">
    <property type="entry name" value="ALPHA-GLUCAN WATER DIKINASE 1, CHLOROPLASTIC"/>
    <property type="match status" value="1"/>
</dbReference>
<gene>
    <name evidence="20" type="ORF">RHSIM_Rhsim12G0113000</name>
</gene>
<evidence type="ECO:0000259" key="16">
    <source>
        <dbReference type="Pfam" id="PF01326"/>
    </source>
</evidence>
<dbReference type="InterPro" id="IPR056301">
    <property type="entry name" value="GWD-like_N_Ig"/>
</dbReference>
<proteinExistence type="inferred from homology"/>
<feature type="domain" description="DUF7067" evidence="19">
    <location>
        <begin position="225"/>
        <end position="251"/>
    </location>
</feature>
<evidence type="ECO:0000256" key="5">
    <source>
        <dbReference type="ARBA" id="ARBA00022528"/>
    </source>
</evidence>